<evidence type="ECO:0000256" key="6">
    <source>
        <dbReference type="SAM" id="MobiDB-lite"/>
    </source>
</evidence>
<dbReference type="Proteomes" id="UP000829685">
    <property type="component" value="Unassembled WGS sequence"/>
</dbReference>
<evidence type="ECO:0000256" key="1">
    <source>
        <dbReference type="ARBA" id="ARBA00004141"/>
    </source>
</evidence>
<proteinExistence type="inferred from homology"/>
<feature type="transmembrane region" description="Helical" evidence="7">
    <location>
        <begin position="102"/>
        <end position="123"/>
    </location>
</feature>
<evidence type="ECO:0000313" key="10">
    <source>
        <dbReference type="Proteomes" id="UP000829685"/>
    </source>
</evidence>
<dbReference type="InterPro" id="IPR052337">
    <property type="entry name" value="SAT4-like"/>
</dbReference>
<dbReference type="EMBL" id="JAFIMR010000054">
    <property type="protein sequence ID" value="KAI1854322.1"/>
    <property type="molecule type" value="Genomic_DNA"/>
</dbReference>
<feature type="transmembrane region" description="Helical" evidence="7">
    <location>
        <begin position="185"/>
        <end position="210"/>
    </location>
</feature>
<comment type="subcellular location">
    <subcellularLocation>
        <location evidence="1">Membrane</location>
        <topology evidence="1">Multi-pass membrane protein</topology>
    </subcellularLocation>
</comment>
<keyword evidence="4 7" id="KW-0472">Membrane</keyword>
<feature type="transmembrane region" description="Helical" evidence="7">
    <location>
        <begin position="144"/>
        <end position="165"/>
    </location>
</feature>
<feature type="transmembrane region" description="Helical" evidence="7">
    <location>
        <begin position="222"/>
        <end position="241"/>
    </location>
</feature>
<evidence type="ECO:0000256" key="4">
    <source>
        <dbReference type="ARBA" id="ARBA00023136"/>
    </source>
</evidence>
<accession>A0A9Q0AJM5</accession>
<protein>
    <recommendedName>
        <fullName evidence="8">Rhodopsin domain-containing protein</fullName>
    </recommendedName>
</protein>
<sequence length="406" mass="43972">MGIMKRQDSTTGPWVLLPPNYASINAVVACSIVFTLLATIVVGLRISIRRSRTHLCAEDWLIVAALPFMYAEAVTALMAVYRGGVGYSTIEVFNADPNILTISLQCLFAMELIYAILITLIKLSVLAMYRSLFPTPLLRKGTDILGVAVILWWLAVVLVTFLQSRPLNALWDLRFFSTAVFLDKVGLFLGNAIPNIIIDVFILALPLYEVATLQMVLVKKTGVFMIFLFGGVTVVISGLRLQSGMSLLTDPTADVTHSAGSLWAWTVVETSMGIICACLPTVGGAIVGIIVRLITTPKATVRNESTSKRSGFKPIGTIGGGSGRAIHRPAFAKVKGDDSTGSFERLEDESGETSVTNLWPKGYQGERETTVSGRRISSEQSDDIPLSSITVKQEMCWSESKAASSP</sequence>
<dbReference type="InterPro" id="IPR049326">
    <property type="entry name" value="Rhodopsin_dom_fungi"/>
</dbReference>
<gene>
    <name evidence="9" type="ORF">JX265_012491</name>
</gene>
<evidence type="ECO:0000259" key="8">
    <source>
        <dbReference type="Pfam" id="PF20684"/>
    </source>
</evidence>
<feature type="region of interest" description="Disordered" evidence="6">
    <location>
        <begin position="335"/>
        <end position="387"/>
    </location>
</feature>
<feature type="transmembrane region" description="Helical" evidence="7">
    <location>
        <begin position="24"/>
        <end position="48"/>
    </location>
</feature>
<feature type="transmembrane region" description="Helical" evidence="7">
    <location>
        <begin position="60"/>
        <end position="82"/>
    </location>
</feature>
<evidence type="ECO:0000256" key="3">
    <source>
        <dbReference type="ARBA" id="ARBA00022989"/>
    </source>
</evidence>
<organism evidence="9 10">
    <name type="scientific">Neoarthrinium moseri</name>
    <dbReference type="NCBI Taxonomy" id="1658444"/>
    <lineage>
        <taxon>Eukaryota</taxon>
        <taxon>Fungi</taxon>
        <taxon>Dikarya</taxon>
        <taxon>Ascomycota</taxon>
        <taxon>Pezizomycotina</taxon>
        <taxon>Sordariomycetes</taxon>
        <taxon>Xylariomycetidae</taxon>
        <taxon>Amphisphaeriales</taxon>
        <taxon>Apiosporaceae</taxon>
        <taxon>Neoarthrinium</taxon>
    </lineage>
</organism>
<name>A0A9Q0AJM5_9PEZI</name>
<keyword evidence="3 7" id="KW-1133">Transmembrane helix</keyword>
<feature type="domain" description="Rhodopsin" evidence="8">
    <location>
        <begin position="44"/>
        <end position="282"/>
    </location>
</feature>
<evidence type="ECO:0000313" key="9">
    <source>
        <dbReference type="EMBL" id="KAI1854322.1"/>
    </source>
</evidence>
<keyword evidence="10" id="KW-1185">Reference proteome</keyword>
<evidence type="ECO:0000256" key="7">
    <source>
        <dbReference type="SAM" id="Phobius"/>
    </source>
</evidence>
<dbReference type="AlphaFoldDB" id="A0A9Q0AJM5"/>
<evidence type="ECO:0000256" key="2">
    <source>
        <dbReference type="ARBA" id="ARBA00022692"/>
    </source>
</evidence>
<dbReference type="Pfam" id="PF20684">
    <property type="entry name" value="Fung_rhodopsin"/>
    <property type="match status" value="1"/>
</dbReference>
<dbReference type="PANTHER" id="PTHR33048:SF47">
    <property type="entry name" value="INTEGRAL MEMBRANE PROTEIN-RELATED"/>
    <property type="match status" value="1"/>
</dbReference>
<feature type="transmembrane region" description="Helical" evidence="7">
    <location>
        <begin position="272"/>
        <end position="294"/>
    </location>
</feature>
<dbReference type="GO" id="GO:0016020">
    <property type="term" value="C:membrane"/>
    <property type="evidence" value="ECO:0007669"/>
    <property type="project" value="UniProtKB-SubCell"/>
</dbReference>
<evidence type="ECO:0000256" key="5">
    <source>
        <dbReference type="ARBA" id="ARBA00038359"/>
    </source>
</evidence>
<comment type="caution">
    <text evidence="9">The sequence shown here is derived from an EMBL/GenBank/DDBJ whole genome shotgun (WGS) entry which is preliminary data.</text>
</comment>
<reference evidence="9" key="1">
    <citation type="submission" date="2021-03" db="EMBL/GenBank/DDBJ databases">
        <title>Revisited historic fungal species revealed as producer of novel bioactive compounds through whole genome sequencing and comparative genomics.</title>
        <authorList>
            <person name="Vignolle G.A."/>
            <person name="Hochenegger N."/>
            <person name="Mach R.L."/>
            <person name="Mach-Aigner A.R."/>
            <person name="Javad Rahimi M."/>
            <person name="Salim K.A."/>
            <person name="Chan C.M."/>
            <person name="Lim L.B.L."/>
            <person name="Cai F."/>
            <person name="Druzhinina I.S."/>
            <person name="U'Ren J.M."/>
            <person name="Derntl C."/>
        </authorList>
    </citation>
    <scope>NUCLEOTIDE SEQUENCE</scope>
    <source>
        <strain evidence="9">TUCIM 5799</strain>
    </source>
</reference>
<comment type="similarity">
    <text evidence="5">Belongs to the SAT4 family.</text>
</comment>
<dbReference type="PANTHER" id="PTHR33048">
    <property type="entry name" value="PTH11-LIKE INTEGRAL MEMBRANE PROTEIN (AFU_ORTHOLOGUE AFUA_5G11245)"/>
    <property type="match status" value="1"/>
</dbReference>
<dbReference type="PROSITE" id="PS51257">
    <property type="entry name" value="PROKAR_LIPOPROTEIN"/>
    <property type="match status" value="1"/>
</dbReference>
<keyword evidence="2 7" id="KW-0812">Transmembrane</keyword>